<dbReference type="AlphaFoldDB" id="A0A0D9S2N2"/>
<keyword evidence="4" id="KW-0677">Repeat</keyword>
<dbReference type="GO" id="GO:0048240">
    <property type="term" value="P:sperm capacitation"/>
    <property type="evidence" value="ECO:0007669"/>
    <property type="project" value="TreeGrafter"/>
</dbReference>
<keyword evidence="10" id="KW-1185">Reference proteome</keyword>
<evidence type="ECO:0000256" key="6">
    <source>
        <dbReference type="ARBA" id="ARBA00023279"/>
    </source>
</evidence>
<dbReference type="STRING" id="60711.ENSCSAP00000015121"/>
<dbReference type="InterPro" id="IPR051666">
    <property type="entry name" value="SP_Capacitation_Regulator"/>
</dbReference>
<comment type="caution">
    <text evidence="7">Lacks conserved residue(s) required for the propagation of feature annotation.</text>
</comment>
<dbReference type="Pfam" id="PF00040">
    <property type="entry name" value="fn2"/>
    <property type="match status" value="2"/>
</dbReference>
<keyword evidence="6" id="KW-0278">Fertilization</keyword>
<sequence>AQSIYLHFLHTSENNFNHSYPLIIYELSSTVETVSHFPEIEDGECAFPFHYKNGTYYDCIKSKSRHRWCSLNETYEGYWKYCSAEDFASCVFPFWYRRLIYWDCTDHGEAFGKKWCSLTKNFNKDRIWKYCE</sequence>
<name>A0A0D9S2N2_CHLSB</name>
<proteinExistence type="inferred from homology"/>
<reference evidence="9" key="3">
    <citation type="submission" date="2025-09" db="UniProtKB">
        <authorList>
            <consortium name="Ensembl"/>
        </authorList>
    </citation>
    <scope>IDENTIFICATION</scope>
</reference>
<dbReference type="Gene3D" id="2.10.10.10">
    <property type="entry name" value="Fibronectin, type II, collagen-binding"/>
    <property type="match status" value="2"/>
</dbReference>
<evidence type="ECO:0000256" key="2">
    <source>
        <dbReference type="ARBA" id="ARBA00010011"/>
    </source>
</evidence>
<dbReference type="PROSITE" id="PS00023">
    <property type="entry name" value="FN2_1"/>
    <property type="match status" value="1"/>
</dbReference>
<keyword evidence="3" id="KW-0964">Secreted</keyword>
<evidence type="ECO:0000256" key="4">
    <source>
        <dbReference type="ARBA" id="ARBA00022737"/>
    </source>
</evidence>
<gene>
    <name evidence="9" type="primary">BSPH1</name>
</gene>
<dbReference type="InterPro" id="IPR000562">
    <property type="entry name" value="FN_type2_dom"/>
</dbReference>
<dbReference type="FunFam" id="2.10.10.10:FF:000003">
    <property type="entry name" value="binder of sperm protein homolog 1"/>
    <property type="match status" value="1"/>
</dbReference>
<evidence type="ECO:0000256" key="5">
    <source>
        <dbReference type="ARBA" id="ARBA00023157"/>
    </source>
</evidence>
<organism evidence="9 10">
    <name type="scientific">Chlorocebus sabaeus</name>
    <name type="common">Green monkey</name>
    <name type="synonym">Simia sabaea</name>
    <dbReference type="NCBI Taxonomy" id="60711"/>
    <lineage>
        <taxon>Eukaryota</taxon>
        <taxon>Metazoa</taxon>
        <taxon>Chordata</taxon>
        <taxon>Craniata</taxon>
        <taxon>Vertebrata</taxon>
        <taxon>Euteleostomi</taxon>
        <taxon>Mammalia</taxon>
        <taxon>Eutheria</taxon>
        <taxon>Euarchontoglires</taxon>
        <taxon>Primates</taxon>
        <taxon>Haplorrhini</taxon>
        <taxon>Catarrhini</taxon>
        <taxon>Cercopithecidae</taxon>
        <taxon>Cercopithecinae</taxon>
        <taxon>Chlorocebus</taxon>
    </lineage>
</organism>
<evidence type="ECO:0000313" key="10">
    <source>
        <dbReference type="Proteomes" id="UP000029965"/>
    </source>
</evidence>
<dbReference type="Proteomes" id="UP000029965">
    <property type="component" value="Chromosome 6"/>
</dbReference>
<comment type="similarity">
    <text evidence="2">Belongs to the seminal plasma protein family.</text>
</comment>
<evidence type="ECO:0000256" key="1">
    <source>
        <dbReference type="ARBA" id="ARBA00004613"/>
    </source>
</evidence>
<dbReference type="EMBL" id="AQIB01135733">
    <property type="status" value="NOT_ANNOTATED_CDS"/>
    <property type="molecule type" value="Genomic_DNA"/>
</dbReference>
<accession>A0A0D9S2N2</accession>
<feature type="disulfide bond" evidence="7">
    <location>
        <begin position="104"/>
        <end position="131"/>
    </location>
</feature>
<dbReference type="PANTHER" id="PTHR22918:SF4">
    <property type="entry name" value="BINDER OF SPERM PROTEIN HOMOLOG 1"/>
    <property type="match status" value="1"/>
</dbReference>
<dbReference type="InterPro" id="IPR036943">
    <property type="entry name" value="FN_type2_sf"/>
</dbReference>
<evidence type="ECO:0000313" key="9">
    <source>
        <dbReference type="Ensembl" id="ENSCSAP00000015121.1"/>
    </source>
</evidence>
<feature type="disulfide bond" evidence="7">
    <location>
        <begin position="90"/>
        <end position="116"/>
    </location>
</feature>
<evidence type="ECO:0000256" key="7">
    <source>
        <dbReference type="PROSITE-ProRule" id="PRU00479"/>
    </source>
</evidence>
<evidence type="ECO:0000259" key="8">
    <source>
        <dbReference type="PROSITE" id="PS51092"/>
    </source>
</evidence>
<dbReference type="FunFam" id="2.10.10.10:FF:000005">
    <property type="entry name" value="Epididymal sperm binding protein 1"/>
    <property type="match status" value="1"/>
</dbReference>
<dbReference type="GO" id="GO:0008201">
    <property type="term" value="F:heparin binding"/>
    <property type="evidence" value="ECO:0007669"/>
    <property type="project" value="TreeGrafter"/>
</dbReference>
<dbReference type="CDD" id="cd00062">
    <property type="entry name" value="FN2"/>
    <property type="match status" value="1"/>
</dbReference>
<keyword evidence="5 7" id="KW-1015">Disulfide bond</keyword>
<dbReference type="GO" id="GO:0007338">
    <property type="term" value="P:single fertilization"/>
    <property type="evidence" value="ECO:0007669"/>
    <property type="project" value="UniProtKB-KW"/>
</dbReference>
<dbReference type="Ensembl" id="ENSCSAT00000000944.1">
    <property type="protein sequence ID" value="ENSCSAP00000015121.1"/>
    <property type="gene ID" value="ENSCSAG00000002916.1"/>
</dbReference>
<dbReference type="SMART" id="SM00059">
    <property type="entry name" value="FN2"/>
    <property type="match status" value="2"/>
</dbReference>
<protein>
    <submittedName>
        <fullName evidence="9">Binder of sperm protein homolog 1</fullName>
    </submittedName>
</protein>
<evidence type="ECO:0000256" key="3">
    <source>
        <dbReference type="ARBA" id="ARBA00022525"/>
    </source>
</evidence>
<dbReference type="Bgee" id="ENSCSAG00000002916">
    <property type="expression patterns" value="Expressed in blood"/>
</dbReference>
<dbReference type="PANTHER" id="PTHR22918">
    <property type="entry name" value="SEMINAL PLASMA PROTEIN"/>
    <property type="match status" value="1"/>
</dbReference>
<dbReference type="OMA" id="DGIFYDC"/>
<reference evidence="9 10" key="1">
    <citation type="submission" date="2014-03" db="EMBL/GenBank/DDBJ databases">
        <authorList>
            <person name="Warren W."/>
            <person name="Wilson R.K."/>
        </authorList>
    </citation>
    <scope>NUCLEOTIDE SEQUENCE</scope>
</reference>
<dbReference type="SUPFAM" id="SSF57440">
    <property type="entry name" value="Kringle-like"/>
    <property type="match status" value="2"/>
</dbReference>
<dbReference type="PROSITE" id="PS51092">
    <property type="entry name" value="FN2_2"/>
    <property type="match status" value="2"/>
</dbReference>
<comment type="subcellular location">
    <subcellularLocation>
        <location evidence="1">Secreted</location>
    </subcellularLocation>
</comment>
<dbReference type="eggNOG" id="KOG1565">
    <property type="taxonomic scope" value="Eukaryota"/>
</dbReference>
<feature type="domain" description="Fibronectin type-II" evidence="8">
    <location>
        <begin position="40"/>
        <end position="84"/>
    </location>
</feature>
<dbReference type="GeneTree" id="ENSGT00940000163003"/>
<reference evidence="9" key="2">
    <citation type="submission" date="2025-08" db="UniProtKB">
        <authorList>
            <consortium name="Ensembl"/>
        </authorList>
    </citation>
    <scope>IDENTIFICATION</scope>
</reference>
<feature type="domain" description="Fibronectin type-II" evidence="8">
    <location>
        <begin position="85"/>
        <end position="132"/>
    </location>
</feature>
<dbReference type="GO" id="GO:0005576">
    <property type="term" value="C:extracellular region"/>
    <property type="evidence" value="ECO:0007669"/>
    <property type="project" value="UniProtKB-SubCell"/>
</dbReference>
<dbReference type="GO" id="GO:0009986">
    <property type="term" value="C:cell surface"/>
    <property type="evidence" value="ECO:0007669"/>
    <property type="project" value="TreeGrafter"/>
</dbReference>
<dbReference type="InterPro" id="IPR013806">
    <property type="entry name" value="Kringle-like"/>
</dbReference>